<feature type="domain" description="Choline/carnitine acyltransferase" evidence="6">
    <location>
        <begin position="2"/>
        <end position="100"/>
    </location>
</feature>
<comment type="caution">
    <text evidence="7">The sequence shown here is derived from an EMBL/GenBank/DDBJ whole genome shotgun (WGS) entry which is preliminary data.</text>
</comment>
<feature type="signal peptide" evidence="5">
    <location>
        <begin position="1"/>
        <end position="19"/>
    </location>
</feature>
<keyword evidence="8" id="KW-1185">Reference proteome</keyword>
<dbReference type="GO" id="GO:0043005">
    <property type="term" value="C:neuron projection"/>
    <property type="evidence" value="ECO:0007669"/>
    <property type="project" value="TreeGrafter"/>
</dbReference>
<evidence type="ECO:0000259" key="6">
    <source>
        <dbReference type="Pfam" id="PF00755"/>
    </source>
</evidence>
<dbReference type="Pfam" id="PF00755">
    <property type="entry name" value="Carn_acyltransf"/>
    <property type="match status" value="1"/>
</dbReference>
<evidence type="ECO:0000256" key="2">
    <source>
        <dbReference type="ARBA" id="ARBA00022979"/>
    </source>
</evidence>
<protein>
    <recommendedName>
        <fullName evidence="4">Choline O-acetyltransferase</fullName>
        <ecNumber evidence="3">2.3.1.6</ecNumber>
    </recommendedName>
</protein>
<name>A0AA36M9E0_CYLNA</name>
<dbReference type="GO" id="GO:0045202">
    <property type="term" value="C:synapse"/>
    <property type="evidence" value="ECO:0007669"/>
    <property type="project" value="GOC"/>
</dbReference>
<dbReference type="PANTHER" id="PTHR22589">
    <property type="entry name" value="CARNITINE O-ACYLTRANSFERASE"/>
    <property type="match status" value="1"/>
</dbReference>
<sequence length="113" mass="12971">MGIDTHLFVLFVLLRQSLENGEISQLPRLFTDPMWNELMRFPLETSQVTTSADISDCFVCYGARDEYACSYNLQKDTILFVPTSYKSNPRTDLTAFKDSLLKALFDMRALLTD</sequence>
<dbReference type="AlphaFoldDB" id="A0AA36M9E0"/>
<organism evidence="7 8">
    <name type="scientific">Cylicocyclus nassatus</name>
    <name type="common">Nematode worm</name>
    <dbReference type="NCBI Taxonomy" id="53992"/>
    <lineage>
        <taxon>Eukaryota</taxon>
        <taxon>Metazoa</taxon>
        <taxon>Ecdysozoa</taxon>
        <taxon>Nematoda</taxon>
        <taxon>Chromadorea</taxon>
        <taxon>Rhabditida</taxon>
        <taxon>Rhabditina</taxon>
        <taxon>Rhabditomorpha</taxon>
        <taxon>Strongyloidea</taxon>
        <taxon>Strongylidae</taxon>
        <taxon>Cylicocyclus</taxon>
    </lineage>
</organism>
<dbReference type="InterPro" id="IPR000542">
    <property type="entry name" value="Carn_acyl_trans"/>
</dbReference>
<dbReference type="EMBL" id="CATQJL010000305">
    <property type="protein sequence ID" value="CAJ0604354.1"/>
    <property type="molecule type" value="Genomic_DNA"/>
</dbReference>
<evidence type="ECO:0000256" key="5">
    <source>
        <dbReference type="SAM" id="SignalP"/>
    </source>
</evidence>
<comment type="similarity">
    <text evidence="1">Belongs to the carnitine/choline acetyltransferase family.</text>
</comment>
<evidence type="ECO:0000256" key="4">
    <source>
        <dbReference type="ARBA" id="ARBA00040495"/>
    </source>
</evidence>
<accession>A0AA36M9E0</accession>
<dbReference type="EC" id="2.3.1.6" evidence="3"/>
<dbReference type="GO" id="GO:0008292">
    <property type="term" value="P:acetylcholine biosynthetic process"/>
    <property type="evidence" value="ECO:0007669"/>
    <property type="project" value="TreeGrafter"/>
</dbReference>
<dbReference type="GO" id="GO:0007274">
    <property type="term" value="P:neuromuscular synaptic transmission"/>
    <property type="evidence" value="ECO:0007669"/>
    <property type="project" value="TreeGrafter"/>
</dbReference>
<dbReference type="GO" id="GO:0005737">
    <property type="term" value="C:cytoplasm"/>
    <property type="evidence" value="ECO:0007669"/>
    <property type="project" value="TreeGrafter"/>
</dbReference>
<evidence type="ECO:0000313" key="7">
    <source>
        <dbReference type="EMBL" id="CAJ0604354.1"/>
    </source>
</evidence>
<keyword evidence="2" id="KW-0530">Neurotransmitter biosynthesis</keyword>
<evidence type="ECO:0000313" key="8">
    <source>
        <dbReference type="Proteomes" id="UP001176961"/>
    </source>
</evidence>
<dbReference type="SUPFAM" id="SSF52777">
    <property type="entry name" value="CoA-dependent acyltransferases"/>
    <property type="match status" value="1"/>
</dbReference>
<dbReference type="InterPro" id="IPR023213">
    <property type="entry name" value="CAT-like_dom_sf"/>
</dbReference>
<evidence type="ECO:0000256" key="1">
    <source>
        <dbReference type="ARBA" id="ARBA00005232"/>
    </source>
</evidence>
<dbReference type="PANTHER" id="PTHR22589:SF14">
    <property type="entry name" value="CHOLINE O-ACETYLTRANSFERASE"/>
    <property type="match status" value="1"/>
</dbReference>
<proteinExistence type="inferred from homology"/>
<keyword evidence="5" id="KW-0732">Signal</keyword>
<gene>
    <name evidence="7" type="ORF">CYNAS_LOCUS16337</name>
</gene>
<reference evidence="7" key="1">
    <citation type="submission" date="2023-07" db="EMBL/GenBank/DDBJ databases">
        <authorList>
            <consortium name="CYATHOMIX"/>
        </authorList>
    </citation>
    <scope>NUCLEOTIDE SEQUENCE</scope>
    <source>
        <strain evidence="7">N/A</strain>
    </source>
</reference>
<dbReference type="Proteomes" id="UP001176961">
    <property type="component" value="Unassembled WGS sequence"/>
</dbReference>
<dbReference type="GO" id="GO:0004102">
    <property type="term" value="F:choline O-acetyltransferase activity"/>
    <property type="evidence" value="ECO:0007669"/>
    <property type="project" value="UniProtKB-EC"/>
</dbReference>
<feature type="chain" id="PRO_5041446610" description="Choline O-acetyltransferase" evidence="5">
    <location>
        <begin position="20"/>
        <end position="113"/>
    </location>
</feature>
<dbReference type="InterPro" id="IPR039551">
    <property type="entry name" value="Cho/carn_acyl_trans"/>
</dbReference>
<dbReference type="Gene3D" id="3.30.559.10">
    <property type="entry name" value="Chloramphenicol acetyltransferase-like domain"/>
    <property type="match status" value="1"/>
</dbReference>
<evidence type="ECO:0000256" key="3">
    <source>
        <dbReference type="ARBA" id="ARBA00039091"/>
    </source>
</evidence>